<reference evidence="3" key="1">
    <citation type="submission" date="2021-12" db="EMBL/GenBank/DDBJ databases">
        <title>Curvularia clavata genome.</title>
        <authorList>
            <person name="Cao Y."/>
        </authorList>
    </citation>
    <scope>NUCLEOTIDE SEQUENCE</scope>
    <source>
        <strain evidence="3">Yc1106</strain>
    </source>
</reference>
<protein>
    <recommendedName>
        <fullName evidence="2">AD domain-containing protein</fullName>
    </recommendedName>
</protein>
<accession>A0A9Q8ZE21</accession>
<dbReference type="PROSITE" id="PS52001">
    <property type="entry name" value="AD"/>
    <property type="match status" value="1"/>
</dbReference>
<evidence type="ECO:0000256" key="1">
    <source>
        <dbReference type="SAM" id="MobiDB-lite"/>
    </source>
</evidence>
<dbReference type="InterPro" id="IPR047574">
    <property type="entry name" value="AD"/>
</dbReference>
<feature type="region of interest" description="Disordered" evidence="1">
    <location>
        <begin position="223"/>
        <end position="243"/>
    </location>
</feature>
<dbReference type="AlphaFoldDB" id="A0A9Q8ZE21"/>
<feature type="domain" description="AD" evidence="2">
    <location>
        <begin position="125"/>
        <end position="223"/>
    </location>
</feature>
<dbReference type="InterPro" id="IPR039683">
    <property type="entry name" value="Lsm12-like"/>
</dbReference>
<evidence type="ECO:0000313" key="3">
    <source>
        <dbReference type="EMBL" id="USP80030.1"/>
    </source>
</evidence>
<dbReference type="EMBL" id="CP089278">
    <property type="protein sequence ID" value="USP80030.1"/>
    <property type="molecule type" value="Genomic_DNA"/>
</dbReference>
<keyword evidence="4" id="KW-1185">Reference proteome</keyword>
<sequence>MADNKRNSVAGKVATPNLKAGSGPNKDVIDADSNLYKAVGSRIKITCAPGKNVLEGTLFTACNITHAIAINTAPAPPNPSASALSQPGDYHIIPFAHIESFEILGSGERAPESTAGFDGALPSISKVDLAALQAREDQTIREMKKKDAQKGKGVSPEAQELFDAISRTAERLPTRWADTQIVVSDSVLIQSPYTLDSIRAPADKAQAEKHVRKIVEHYYQRKKAAQGAARAPVAVPNAPRKGG</sequence>
<dbReference type="Pfam" id="PF09793">
    <property type="entry name" value="AD"/>
    <property type="match status" value="1"/>
</dbReference>
<feature type="compositionally biased region" description="Low complexity" evidence="1">
    <location>
        <begin position="225"/>
        <end position="243"/>
    </location>
</feature>
<name>A0A9Q8ZE21_CURCL</name>
<feature type="region of interest" description="Disordered" evidence="1">
    <location>
        <begin position="1"/>
        <end position="25"/>
    </location>
</feature>
<evidence type="ECO:0000259" key="2">
    <source>
        <dbReference type="PROSITE" id="PS52001"/>
    </source>
</evidence>
<dbReference type="Proteomes" id="UP001056012">
    <property type="component" value="Chromosome 5"/>
</dbReference>
<proteinExistence type="predicted"/>
<dbReference type="PANTHER" id="PTHR13542">
    <property type="entry name" value="LSM12 HOMOLOG"/>
    <property type="match status" value="1"/>
</dbReference>
<evidence type="ECO:0000313" key="4">
    <source>
        <dbReference type="Proteomes" id="UP001056012"/>
    </source>
</evidence>
<dbReference type="InterPro" id="IPR019181">
    <property type="entry name" value="LSM12_ABD"/>
</dbReference>
<dbReference type="OrthoDB" id="1057137at2759"/>
<dbReference type="VEuPathDB" id="FungiDB:yc1106_07304"/>
<gene>
    <name evidence="3" type="ORF">yc1106_07304</name>
</gene>
<organism evidence="3 4">
    <name type="scientific">Curvularia clavata</name>
    <dbReference type="NCBI Taxonomy" id="95742"/>
    <lineage>
        <taxon>Eukaryota</taxon>
        <taxon>Fungi</taxon>
        <taxon>Dikarya</taxon>
        <taxon>Ascomycota</taxon>
        <taxon>Pezizomycotina</taxon>
        <taxon>Dothideomycetes</taxon>
        <taxon>Pleosporomycetidae</taxon>
        <taxon>Pleosporales</taxon>
        <taxon>Pleosporineae</taxon>
        <taxon>Pleosporaceae</taxon>
        <taxon>Curvularia</taxon>
    </lineage>
</organism>
<dbReference type="SMART" id="SM00995">
    <property type="entry name" value="AD"/>
    <property type="match status" value="1"/>
</dbReference>